<proteinExistence type="predicted"/>
<dbReference type="PANTHER" id="PTHR38134">
    <property type="entry name" value="SLR1395 PROTEIN"/>
    <property type="match status" value="1"/>
</dbReference>
<evidence type="ECO:0008006" key="3">
    <source>
        <dbReference type="Google" id="ProtNLM"/>
    </source>
</evidence>
<dbReference type="Proteomes" id="UP000824969">
    <property type="component" value="Chromosome"/>
</dbReference>
<dbReference type="InterPro" id="IPR053205">
    <property type="entry name" value="GHMP_kinase_L-arabinokinase"/>
</dbReference>
<dbReference type="PANTHER" id="PTHR38134:SF2">
    <property type="entry name" value="GALACTOKINASE"/>
    <property type="match status" value="1"/>
</dbReference>
<gene>
    <name evidence="1" type="ORF">MchiMG62_18330</name>
</gene>
<evidence type="ECO:0000313" key="1">
    <source>
        <dbReference type="EMBL" id="BBL68652.1"/>
    </source>
</evidence>
<protein>
    <recommendedName>
        <fullName evidence="3">Glycosyl transferase</fullName>
    </recommendedName>
</protein>
<name>A0ABN5XIU9_9EURY</name>
<evidence type="ECO:0000313" key="2">
    <source>
        <dbReference type="Proteomes" id="UP000824969"/>
    </source>
</evidence>
<accession>A0ABN5XIU9</accession>
<reference evidence="1 2" key="1">
    <citation type="submission" date="2019-06" db="EMBL/GenBank/DDBJ databases">
        <title>Complete genome sequence of Methanoculleus chikugoensis strain MG62.</title>
        <authorList>
            <person name="Asakawa S."/>
            <person name="Dianou D."/>
        </authorList>
    </citation>
    <scope>NUCLEOTIDE SEQUENCE [LARGE SCALE GENOMIC DNA]</scope>
    <source>
        <strain evidence="1 2">MG62</strain>
    </source>
</reference>
<organism evidence="1 2">
    <name type="scientific">Methanoculleus chikugoensis</name>
    <dbReference type="NCBI Taxonomy" id="118126"/>
    <lineage>
        <taxon>Archaea</taxon>
        <taxon>Methanobacteriati</taxon>
        <taxon>Methanobacteriota</taxon>
        <taxon>Stenosarchaea group</taxon>
        <taxon>Methanomicrobia</taxon>
        <taxon>Methanomicrobiales</taxon>
        <taxon>Methanomicrobiaceae</taxon>
        <taxon>Methanoculleus</taxon>
    </lineage>
</organism>
<dbReference type="EMBL" id="AP019781">
    <property type="protein sequence ID" value="BBL68652.1"/>
    <property type="molecule type" value="Genomic_DNA"/>
</dbReference>
<sequence>MVDKGLKRPRVCFYTSDFGYGHATRDIALIRELQKSLGAEVVVRAGSPADFMSCSLPGVEVLQRPNDPGVVMDGAAVAGERTLAAVEQWVASWEECIAAEMIFLRDRGFDLVLSDIAPQPFLAAEELGIPSLGVSNFTWHLIYTRLFGKTELTDRIAEAYRAADVALLLPLHEPMAVFKNRREVGLVARAVTRNRKEIRRLCGLSEEEPLVYLGGGQSLDPTVFRGVRSALAGCTLLVPSWTDLPGAVRIPPGETETQDWIAACDLVVSKPGYSTIAEAIQAGVPMALFSREGFAEDDYLIGDVKVMGIGREVPAAAVLDGSWADDLESLMELRENFGKIDGLFRSDGTKECSSIIGEIL</sequence>
<keyword evidence="2" id="KW-1185">Reference proteome</keyword>